<evidence type="ECO:0000256" key="3">
    <source>
        <dbReference type="SAM" id="Phobius"/>
    </source>
</evidence>
<dbReference type="CDD" id="cd07381">
    <property type="entry name" value="MPP_CapA"/>
    <property type="match status" value="1"/>
</dbReference>
<evidence type="ECO:0000313" key="6">
    <source>
        <dbReference type="Proteomes" id="UP000249377"/>
    </source>
</evidence>
<reference evidence="5 6" key="1">
    <citation type="submission" date="2018-06" db="EMBL/GenBank/DDBJ databases">
        <title>Noncontiguous genome sequence of Ruminococcaceae bacterium ASD2818.</title>
        <authorList>
            <person name="Chaplin A.V."/>
            <person name="Sokolova S.R."/>
            <person name="Kochetkova T.O."/>
            <person name="Goltsov A.Y."/>
            <person name="Trofimov D.Y."/>
            <person name="Efimov B.A."/>
        </authorList>
    </citation>
    <scope>NUCLEOTIDE SEQUENCE [LARGE SCALE GENOMIC DNA]</scope>
    <source>
        <strain evidence="5 6">ASD2818</strain>
    </source>
</reference>
<dbReference type="PANTHER" id="PTHR33393">
    <property type="entry name" value="POLYGLUTAMINE SYNTHESIS ACCESSORY PROTEIN RV0574C-RELATED"/>
    <property type="match status" value="1"/>
</dbReference>
<dbReference type="Gene3D" id="3.60.21.10">
    <property type="match status" value="1"/>
</dbReference>
<organism evidence="5 6">
    <name type="scientific">Hydrogeniiclostridium mannosilyticum</name>
    <dbReference type="NCBI Taxonomy" id="2764322"/>
    <lineage>
        <taxon>Bacteria</taxon>
        <taxon>Bacillati</taxon>
        <taxon>Bacillota</taxon>
        <taxon>Clostridia</taxon>
        <taxon>Eubacteriales</taxon>
        <taxon>Acutalibacteraceae</taxon>
        <taxon>Hydrogeniiclostridium</taxon>
    </lineage>
</organism>
<dbReference type="AlphaFoldDB" id="A0A328UDF0"/>
<accession>A0A328UDF0</accession>
<comment type="similarity">
    <text evidence="1">Belongs to the CapA family.</text>
</comment>
<feature type="domain" description="Capsule synthesis protein CapA" evidence="4">
    <location>
        <begin position="94"/>
        <end position="343"/>
    </location>
</feature>
<feature type="region of interest" description="Disordered" evidence="2">
    <location>
        <begin position="63"/>
        <end position="89"/>
    </location>
</feature>
<dbReference type="SUPFAM" id="SSF56300">
    <property type="entry name" value="Metallo-dependent phosphatases"/>
    <property type="match status" value="1"/>
</dbReference>
<dbReference type="InterPro" id="IPR019079">
    <property type="entry name" value="Capsule_synth_CapA"/>
</dbReference>
<sequence length="434" mass="47593">MKKHRKMSKKYRSMPINKTPIFPNKIVAGVGIVAVCCILGICAYLVLQYTGLTSGIQGEVSSGQASSLPASEAPEAPSEPEAVSSEPEEPVSITILGAGDNLIHDGIYIQANKRTGGQGYDFTPVYERVKADIQRADIAVINQETVLAGKILPLSGYPMFNSPTEVGDSLVDLGFDVICHANNHVLDKGTDGLIATLDYWDTQPVEVIGAYRNTEDLERIRIVESKGIKTAHLAFTEMTNGLSLPQGTDLRVVYTSEAEEMERLIKKAKSMADVVVVSVHWGNENTTQITPNQEELAQKMVDWGADIIFGNHAHVIQPLTVLTRSDGTKCPVIYAFGNFVSAQAYGYNLVSGLLTVTMTKEPGSDKVVFDGMQFKPIVTHYNRGYSDITIYPLSEYTAELAAAHGVRQRTPDFSLDYIHEMVNRSIPEEYLQKD</sequence>
<dbReference type="Pfam" id="PF09587">
    <property type="entry name" value="PGA_cap"/>
    <property type="match status" value="1"/>
</dbReference>
<evidence type="ECO:0000256" key="1">
    <source>
        <dbReference type="ARBA" id="ARBA00005662"/>
    </source>
</evidence>
<comment type="caution">
    <text evidence="5">The sequence shown here is derived from an EMBL/GenBank/DDBJ whole genome shotgun (WGS) entry which is preliminary data.</text>
</comment>
<evidence type="ECO:0000313" key="5">
    <source>
        <dbReference type="EMBL" id="RAQ28515.1"/>
    </source>
</evidence>
<protein>
    <submittedName>
        <fullName evidence="5">CapA family protein</fullName>
    </submittedName>
</protein>
<dbReference type="Proteomes" id="UP000249377">
    <property type="component" value="Unassembled WGS sequence"/>
</dbReference>
<dbReference type="SMART" id="SM00854">
    <property type="entry name" value="PGA_cap"/>
    <property type="match status" value="1"/>
</dbReference>
<dbReference type="PANTHER" id="PTHR33393:SF12">
    <property type="entry name" value="CAPSULE BIOSYNTHESIS PROTEIN CAPA"/>
    <property type="match status" value="1"/>
</dbReference>
<evidence type="ECO:0000256" key="2">
    <source>
        <dbReference type="SAM" id="MobiDB-lite"/>
    </source>
</evidence>
<dbReference type="InterPro" id="IPR029052">
    <property type="entry name" value="Metallo-depent_PP-like"/>
</dbReference>
<keyword evidence="3" id="KW-0812">Transmembrane</keyword>
<feature type="transmembrane region" description="Helical" evidence="3">
    <location>
        <begin position="21"/>
        <end position="47"/>
    </location>
</feature>
<evidence type="ECO:0000259" key="4">
    <source>
        <dbReference type="SMART" id="SM00854"/>
    </source>
</evidence>
<proteinExistence type="inferred from homology"/>
<dbReference type="RefSeq" id="WP_112332898.1">
    <property type="nucleotide sequence ID" value="NZ_QLYR01000005.1"/>
</dbReference>
<dbReference type="InterPro" id="IPR052169">
    <property type="entry name" value="CW_Biosynth-Accessory"/>
</dbReference>
<name>A0A328UDF0_9FIRM</name>
<keyword evidence="3" id="KW-0472">Membrane</keyword>
<keyword evidence="6" id="KW-1185">Reference proteome</keyword>
<feature type="compositionally biased region" description="Low complexity" evidence="2">
    <location>
        <begin position="65"/>
        <end position="85"/>
    </location>
</feature>
<dbReference type="EMBL" id="QLYR01000005">
    <property type="protein sequence ID" value="RAQ28515.1"/>
    <property type="molecule type" value="Genomic_DNA"/>
</dbReference>
<gene>
    <name evidence="5" type="ORF">DPQ25_09340</name>
</gene>
<keyword evidence="3" id="KW-1133">Transmembrane helix</keyword>